<comment type="caution">
    <text evidence="1">The sequence shown here is derived from an EMBL/GenBank/DDBJ whole genome shotgun (WGS) entry which is preliminary data.</text>
</comment>
<evidence type="ECO:0000313" key="2">
    <source>
        <dbReference type="Proteomes" id="UP001207930"/>
    </source>
</evidence>
<organism evidence="1 2">
    <name type="scientific">Luteolibacter flavescens</name>
    <dbReference type="NCBI Taxonomy" id="1859460"/>
    <lineage>
        <taxon>Bacteria</taxon>
        <taxon>Pseudomonadati</taxon>
        <taxon>Verrucomicrobiota</taxon>
        <taxon>Verrucomicrobiia</taxon>
        <taxon>Verrucomicrobiales</taxon>
        <taxon>Verrucomicrobiaceae</taxon>
        <taxon>Luteolibacter</taxon>
    </lineage>
</organism>
<name>A0ABT3FIM7_9BACT</name>
<keyword evidence="2" id="KW-1185">Reference proteome</keyword>
<dbReference type="RefSeq" id="WP_264499383.1">
    <property type="nucleotide sequence ID" value="NZ_JAPDDS010000001.1"/>
</dbReference>
<dbReference type="EMBL" id="JAPDDS010000001">
    <property type="protein sequence ID" value="MCW1883422.1"/>
    <property type="molecule type" value="Genomic_DNA"/>
</dbReference>
<accession>A0ABT3FIM7</accession>
<sequence length="179" mass="19005">MKRALLPLVVLGLFVSLSVRGEEPRRSGKGLEVLPADLKAPNAEVTNDAAFIARRNAAGAGDPKPVPKQAKGYGLAELSVFLSKGDTHTILPKGSIIYCPDKFSSLIANRAAGKPVAWPDFLIANRNWVSTHEVTLAQVRGEAPLSEEDRKAFATAGHLVVATLRGNPITVLPVPATKP</sequence>
<evidence type="ECO:0000313" key="1">
    <source>
        <dbReference type="EMBL" id="MCW1883422.1"/>
    </source>
</evidence>
<reference evidence="1 2" key="1">
    <citation type="submission" date="2022-10" db="EMBL/GenBank/DDBJ databases">
        <title>Luteolibacter flavescens strain MCCC 1K03193, whole genome shotgun sequencing project.</title>
        <authorList>
            <person name="Zhao G."/>
            <person name="Shen L."/>
        </authorList>
    </citation>
    <scope>NUCLEOTIDE SEQUENCE [LARGE SCALE GENOMIC DNA]</scope>
    <source>
        <strain evidence="1 2">MCCC 1K03193</strain>
    </source>
</reference>
<gene>
    <name evidence="1" type="ORF">OKA04_01695</name>
</gene>
<dbReference type="Proteomes" id="UP001207930">
    <property type="component" value="Unassembled WGS sequence"/>
</dbReference>
<protein>
    <submittedName>
        <fullName evidence="1">Uncharacterized protein</fullName>
    </submittedName>
</protein>
<proteinExistence type="predicted"/>